<organism evidence="2 3">
    <name type="scientific">Hydnomerulius pinastri MD-312</name>
    <dbReference type="NCBI Taxonomy" id="994086"/>
    <lineage>
        <taxon>Eukaryota</taxon>
        <taxon>Fungi</taxon>
        <taxon>Dikarya</taxon>
        <taxon>Basidiomycota</taxon>
        <taxon>Agaricomycotina</taxon>
        <taxon>Agaricomycetes</taxon>
        <taxon>Agaricomycetidae</taxon>
        <taxon>Boletales</taxon>
        <taxon>Boletales incertae sedis</taxon>
        <taxon>Leucogyrophana</taxon>
    </lineage>
</organism>
<dbReference type="EMBL" id="KN839845">
    <property type="protein sequence ID" value="KIJ64988.1"/>
    <property type="molecule type" value="Genomic_DNA"/>
</dbReference>
<sequence length="197" mass="21218">MTSRQPQTPQRLAYVAVPALPSRVNTIVPPDPPKKSSAGSSAAIAAAVQQLAAAKEQEEKRRAGGGAVLKLGVPPRAGVKGPARNDGMGSRGLGVAVAATTKKRPRARSVGSPRPRKVSRRGAAEQSRKHSGVAHTTRRQPTLHDLASKVAGVRGIVAECLEEYKRDLTYRRWREKVLEFRLGKINEFLEKKPVAIV</sequence>
<proteinExistence type="predicted"/>
<feature type="compositionally biased region" description="Basic residues" evidence="1">
    <location>
        <begin position="129"/>
        <end position="138"/>
    </location>
</feature>
<feature type="region of interest" description="Disordered" evidence="1">
    <location>
        <begin position="23"/>
        <end position="42"/>
    </location>
</feature>
<name>A0A0C9WAI4_9AGAM</name>
<accession>A0A0C9WAI4</accession>
<dbReference type="Proteomes" id="UP000053820">
    <property type="component" value="Unassembled WGS sequence"/>
</dbReference>
<dbReference type="HOGENOM" id="CLU_1384332_0_0_1"/>
<keyword evidence="3" id="KW-1185">Reference proteome</keyword>
<dbReference type="AlphaFoldDB" id="A0A0C9WAI4"/>
<gene>
    <name evidence="2" type="ORF">HYDPIDRAFT_167727</name>
</gene>
<feature type="region of interest" description="Disordered" evidence="1">
    <location>
        <begin position="51"/>
        <end position="139"/>
    </location>
</feature>
<evidence type="ECO:0000313" key="2">
    <source>
        <dbReference type="EMBL" id="KIJ64988.1"/>
    </source>
</evidence>
<evidence type="ECO:0000256" key="1">
    <source>
        <dbReference type="SAM" id="MobiDB-lite"/>
    </source>
</evidence>
<protein>
    <submittedName>
        <fullName evidence="2">Uncharacterized protein</fullName>
    </submittedName>
</protein>
<evidence type="ECO:0000313" key="3">
    <source>
        <dbReference type="Proteomes" id="UP000053820"/>
    </source>
</evidence>
<reference evidence="2 3" key="1">
    <citation type="submission" date="2014-04" db="EMBL/GenBank/DDBJ databases">
        <title>Evolutionary Origins and Diversification of the Mycorrhizal Mutualists.</title>
        <authorList>
            <consortium name="DOE Joint Genome Institute"/>
            <consortium name="Mycorrhizal Genomics Consortium"/>
            <person name="Kohler A."/>
            <person name="Kuo A."/>
            <person name="Nagy L.G."/>
            <person name="Floudas D."/>
            <person name="Copeland A."/>
            <person name="Barry K.W."/>
            <person name="Cichocki N."/>
            <person name="Veneault-Fourrey C."/>
            <person name="LaButti K."/>
            <person name="Lindquist E.A."/>
            <person name="Lipzen A."/>
            <person name="Lundell T."/>
            <person name="Morin E."/>
            <person name="Murat C."/>
            <person name="Riley R."/>
            <person name="Ohm R."/>
            <person name="Sun H."/>
            <person name="Tunlid A."/>
            <person name="Henrissat B."/>
            <person name="Grigoriev I.V."/>
            <person name="Hibbett D.S."/>
            <person name="Martin F."/>
        </authorList>
    </citation>
    <scope>NUCLEOTIDE SEQUENCE [LARGE SCALE GENOMIC DNA]</scope>
    <source>
        <strain evidence="2 3">MD-312</strain>
    </source>
</reference>